<name>A0AAV2Z326_9STRA</name>
<dbReference type="GO" id="GO:0000922">
    <property type="term" value="C:spindle pole"/>
    <property type="evidence" value="ECO:0007669"/>
    <property type="project" value="InterPro"/>
</dbReference>
<comment type="subcellular location">
    <subcellularLocation>
        <location evidence="5">Cytoplasm</location>
        <location evidence="5">Cytoskeleton</location>
        <location evidence="5">Microtubule organizing center</location>
    </subcellularLocation>
</comment>
<reference evidence="8" key="2">
    <citation type="journal article" date="2023" name="Microbiol Resour">
        <title>Decontamination and Annotation of the Draft Genome Sequence of the Oomycete Lagenidium giganteum ARSEF 373.</title>
        <authorList>
            <person name="Morgan W.R."/>
            <person name="Tartar A."/>
        </authorList>
    </citation>
    <scope>NUCLEOTIDE SEQUENCE</scope>
    <source>
        <strain evidence="8">ARSEF 373</strain>
    </source>
</reference>
<dbReference type="InterPro" id="IPR040457">
    <property type="entry name" value="GCP_C"/>
</dbReference>
<proteinExistence type="inferred from homology"/>
<evidence type="ECO:0000256" key="4">
    <source>
        <dbReference type="ARBA" id="ARBA00023212"/>
    </source>
</evidence>
<evidence type="ECO:0000259" key="7">
    <source>
        <dbReference type="Pfam" id="PF04130"/>
    </source>
</evidence>
<dbReference type="GO" id="GO:0031122">
    <property type="term" value="P:cytoplasmic microtubule organization"/>
    <property type="evidence" value="ECO:0007669"/>
    <property type="project" value="TreeGrafter"/>
</dbReference>
<organism evidence="8 9">
    <name type="scientific">Lagenidium giganteum</name>
    <dbReference type="NCBI Taxonomy" id="4803"/>
    <lineage>
        <taxon>Eukaryota</taxon>
        <taxon>Sar</taxon>
        <taxon>Stramenopiles</taxon>
        <taxon>Oomycota</taxon>
        <taxon>Peronosporomycetes</taxon>
        <taxon>Pythiales</taxon>
        <taxon>Pythiaceae</taxon>
    </lineage>
</organism>
<dbReference type="GO" id="GO:0000278">
    <property type="term" value="P:mitotic cell cycle"/>
    <property type="evidence" value="ECO:0007669"/>
    <property type="project" value="TreeGrafter"/>
</dbReference>
<comment type="similarity">
    <text evidence="1 5">Belongs to the TUBGCP family.</text>
</comment>
<dbReference type="PANTHER" id="PTHR19302">
    <property type="entry name" value="GAMMA TUBULIN COMPLEX PROTEIN"/>
    <property type="match status" value="1"/>
</dbReference>
<evidence type="ECO:0000256" key="3">
    <source>
        <dbReference type="ARBA" id="ARBA00022701"/>
    </source>
</evidence>
<dbReference type="AlphaFoldDB" id="A0AAV2Z326"/>
<dbReference type="InterPro" id="IPR007259">
    <property type="entry name" value="GCP"/>
</dbReference>
<comment type="caution">
    <text evidence="8">The sequence shown here is derived from an EMBL/GenBank/DDBJ whole genome shotgun (WGS) entry which is preliminary data.</text>
</comment>
<evidence type="ECO:0000256" key="2">
    <source>
        <dbReference type="ARBA" id="ARBA00022490"/>
    </source>
</evidence>
<dbReference type="Gene3D" id="1.20.120.1900">
    <property type="entry name" value="Gamma-tubulin complex, C-terminal domain"/>
    <property type="match status" value="1"/>
</dbReference>
<keyword evidence="3 5" id="KW-0493">Microtubule</keyword>
<dbReference type="GO" id="GO:0051011">
    <property type="term" value="F:microtubule minus-end binding"/>
    <property type="evidence" value="ECO:0007669"/>
    <property type="project" value="TreeGrafter"/>
</dbReference>
<reference evidence="8" key="1">
    <citation type="submission" date="2022-11" db="EMBL/GenBank/DDBJ databases">
        <authorList>
            <person name="Morgan W.R."/>
            <person name="Tartar A."/>
        </authorList>
    </citation>
    <scope>NUCLEOTIDE SEQUENCE</scope>
    <source>
        <strain evidence="8">ARSEF 373</strain>
    </source>
</reference>
<dbReference type="GO" id="GO:0005874">
    <property type="term" value="C:microtubule"/>
    <property type="evidence" value="ECO:0007669"/>
    <property type="project" value="UniProtKB-KW"/>
</dbReference>
<evidence type="ECO:0000313" key="9">
    <source>
        <dbReference type="Proteomes" id="UP001146120"/>
    </source>
</evidence>
<dbReference type="Pfam" id="PF04130">
    <property type="entry name" value="GCP_C_terminal"/>
    <property type="match status" value="1"/>
</dbReference>
<sequence length="1084" mass="121915">MLRKMRATPLKTEQMRDHKKGNKQQQQHATAAQDAKMTAPWTKEWRPYTRQLCAKLLIGDAQAPVDELRVDQALAQLYTHKFIECTASQVAQQVEGLAVKLEMHALPERAERLRTLATRCHSHALIKLVLELARAPTECADDAIVVDDTEALERAARKENAATAAHQLQEQIALHDAAVRARSDDPLGSALLGRKRAADALMNCSPEELLRDQLLTAYYPEYRADVAGDAMDVDDDMPLQEPAQEPGPFRMEQPNAWFRASLVAASAPDPRRAVVFPRKYVLHEAEVVMCVFHALLGVESKLFEFKPVFLPTIVGSDLQTSAVQLSVVGQNTAVSHLTCGALHRILFQFTRAASDLLFIRDLVAFVRSDQHQAGDRSCTFEGIGNALQCISREFYQAVVEIQRAMFSVQWERADQEAMKRPVMYKTLLSAFGCLKPYMAVFLWFRSTLMKCICTQSSNPRRDISVAEQAQLLLTSLVETIEVEAFAEQCKPALANGNCPWNRINLLMRLFTSALMPYVHILERMLFQRSHGNLVGLHPEGLFIFAPKFDPTSPRMTFYDELLALAPFEVDEKLAPAFLKPMCELLRETLLSRQLKNKYLEQLASLHEKAADALGYNTLSASVQAKLTETLNPSDCLAEYVPIKVALERCFLSPLRDKCVVTNGDIATIFREELKFLAHVDALRKFVLMQQVCRLFVNYNPLALSLTMWDAMPDVFSILSSHLIEQLQQNAIAFADSERLNSVFQFGMQRMLEEKAISALDRDLGARIQLRVDFTQLKELTASRKIDIGAIRSLQFAMSAASPLHAMFSGQLMQKYSRLAVFLIQVKSVEVAVTKNDIRPYLLTLSDMLHYTKSLLGYLTSQVNSDSWIRVREVLISSRSLLEINEAHEGYLEELLNKFFLLEKHHTVIQYILTTFNHIMRFVHHLDELTKTLDQSLMSLSSLDITGGLNNSQASTVSVKSASTPSLLSSTSSTGTAAAHLAAQSKMRLLFTKGHSRLQEDIHKSSAEYKRQSHFLVVMLSAMQKNGASPHIQEVLTQLNFNAFYHQEQAISVSERPTRQSVPSLPFVVSATTKTSFYSQLTSIR</sequence>
<dbReference type="InterPro" id="IPR042241">
    <property type="entry name" value="GCP_C_sf"/>
</dbReference>
<keyword evidence="2 5" id="KW-0963">Cytoplasm</keyword>
<evidence type="ECO:0000256" key="1">
    <source>
        <dbReference type="ARBA" id="ARBA00010337"/>
    </source>
</evidence>
<dbReference type="GO" id="GO:0051321">
    <property type="term" value="P:meiotic cell cycle"/>
    <property type="evidence" value="ECO:0007669"/>
    <property type="project" value="TreeGrafter"/>
</dbReference>
<gene>
    <name evidence="8" type="ORF">N0F65_000473</name>
</gene>
<dbReference type="GO" id="GO:0007020">
    <property type="term" value="P:microtubule nucleation"/>
    <property type="evidence" value="ECO:0007669"/>
    <property type="project" value="InterPro"/>
</dbReference>
<protein>
    <recommendedName>
        <fullName evidence="5">Spindle pole body component</fullName>
    </recommendedName>
</protein>
<evidence type="ECO:0000256" key="5">
    <source>
        <dbReference type="RuleBase" id="RU363050"/>
    </source>
</evidence>
<dbReference type="Proteomes" id="UP001146120">
    <property type="component" value="Unassembled WGS sequence"/>
</dbReference>
<feature type="domain" description="Gamma tubulin complex component C-terminal" evidence="7">
    <location>
        <begin position="718"/>
        <end position="1044"/>
    </location>
</feature>
<dbReference type="GO" id="GO:0000930">
    <property type="term" value="C:gamma-tubulin complex"/>
    <property type="evidence" value="ECO:0007669"/>
    <property type="project" value="TreeGrafter"/>
</dbReference>
<keyword evidence="4 5" id="KW-0206">Cytoskeleton</keyword>
<evidence type="ECO:0000313" key="8">
    <source>
        <dbReference type="EMBL" id="DBA00150.1"/>
    </source>
</evidence>
<accession>A0AAV2Z326</accession>
<feature type="region of interest" description="Disordered" evidence="6">
    <location>
        <begin position="1"/>
        <end position="38"/>
    </location>
</feature>
<feature type="compositionally biased region" description="Low complexity" evidence="6">
    <location>
        <begin position="24"/>
        <end position="35"/>
    </location>
</feature>
<dbReference type="GO" id="GO:0051225">
    <property type="term" value="P:spindle assembly"/>
    <property type="evidence" value="ECO:0007669"/>
    <property type="project" value="TreeGrafter"/>
</dbReference>
<keyword evidence="9" id="KW-1185">Reference proteome</keyword>
<dbReference type="PANTHER" id="PTHR19302:SF33">
    <property type="entry name" value="GAMMA-TUBULIN COMPLEX COMPONENT 5"/>
    <property type="match status" value="1"/>
</dbReference>
<evidence type="ECO:0000256" key="6">
    <source>
        <dbReference type="SAM" id="MobiDB-lite"/>
    </source>
</evidence>
<dbReference type="GO" id="GO:0043015">
    <property type="term" value="F:gamma-tubulin binding"/>
    <property type="evidence" value="ECO:0007669"/>
    <property type="project" value="InterPro"/>
</dbReference>
<dbReference type="EMBL" id="DAKRPA010000069">
    <property type="protein sequence ID" value="DBA00150.1"/>
    <property type="molecule type" value="Genomic_DNA"/>
</dbReference>